<gene>
    <name evidence="2" type="ORF">JIN85_00765</name>
</gene>
<dbReference type="SUPFAM" id="SSF53300">
    <property type="entry name" value="vWA-like"/>
    <property type="match status" value="1"/>
</dbReference>
<dbReference type="InterPro" id="IPR036465">
    <property type="entry name" value="vWFA_dom_sf"/>
</dbReference>
<reference evidence="2" key="1">
    <citation type="submission" date="2021-01" db="EMBL/GenBank/DDBJ databases">
        <title>Modified the classification status of verrucomicrobia.</title>
        <authorList>
            <person name="Feng X."/>
        </authorList>
    </citation>
    <scope>NUCLEOTIDE SEQUENCE</scope>
    <source>
        <strain evidence="2">KCTC 22041</strain>
    </source>
</reference>
<organism evidence="2 3">
    <name type="scientific">Luteolibacter pohnpeiensis</name>
    <dbReference type="NCBI Taxonomy" id="454153"/>
    <lineage>
        <taxon>Bacteria</taxon>
        <taxon>Pseudomonadati</taxon>
        <taxon>Verrucomicrobiota</taxon>
        <taxon>Verrucomicrobiia</taxon>
        <taxon>Verrucomicrobiales</taxon>
        <taxon>Verrucomicrobiaceae</taxon>
        <taxon>Luteolibacter</taxon>
    </lineage>
</organism>
<accession>A0A934S230</accession>
<sequence>MTISAIAGPTWKKKPDSFAGDESPLMILLKADRSMEVADPAPCRIERAKLKIKDLARARKGQPLGLIVYAGSAHLVLPPTKDTSVVAEMAAEISPDILPSAGDRLDLAITLAGEISPGGTLLILSDGLNQDDGLAAKAFEKAGSPKTQILAVTSTLSESFYSLRKSIHADLFEMSSDDADIEQIIKSSKHATIADVEQNKEQWQEAGYYLTPIICAFALLPFRRETSAQITE</sequence>
<keyword evidence="3" id="KW-1185">Reference proteome</keyword>
<evidence type="ECO:0000313" key="2">
    <source>
        <dbReference type="EMBL" id="MBK1880922.1"/>
    </source>
</evidence>
<dbReference type="AlphaFoldDB" id="A0A934S230"/>
<dbReference type="PANTHER" id="PTHR22550:SF14">
    <property type="entry name" value="VWFA DOMAIN-CONTAINING PROTEIN"/>
    <property type="match status" value="1"/>
</dbReference>
<dbReference type="EMBL" id="JAENIJ010000001">
    <property type="protein sequence ID" value="MBK1880922.1"/>
    <property type="molecule type" value="Genomic_DNA"/>
</dbReference>
<proteinExistence type="predicted"/>
<dbReference type="RefSeq" id="WP_200266593.1">
    <property type="nucleotide sequence ID" value="NZ_JAENIJ010000001.1"/>
</dbReference>
<dbReference type="PANTHER" id="PTHR22550">
    <property type="entry name" value="SPORE GERMINATION PROTEIN"/>
    <property type="match status" value="1"/>
</dbReference>
<dbReference type="Proteomes" id="UP000603141">
    <property type="component" value="Unassembled WGS sequence"/>
</dbReference>
<dbReference type="InterPro" id="IPR050768">
    <property type="entry name" value="UPF0353/GerABKA_families"/>
</dbReference>
<feature type="domain" description="VWFA" evidence="1">
    <location>
        <begin position="26"/>
        <end position="127"/>
    </location>
</feature>
<name>A0A934S230_9BACT</name>
<dbReference type="Gene3D" id="3.40.50.410">
    <property type="entry name" value="von Willebrand factor, type A domain"/>
    <property type="match status" value="1"/>
</dbReference>
<dbReference type="InterPro" id="IPR002035">
    <property type="entry name" value="VWF_A"/>
</dbReference>
<dbReference type="Pfam" id="PF13519">
    <property type="entry name" value="VWA_2"/>
    <property type="match status" value="1"/>
</dbReference>
<evidence type="ECO:0000313" key="3">
    <source>
        <dbReference type="Proteomes" id="UP000603141"/>
    </source>
</evidence>
<comment type="caution">
    <text evidence="2">The sequence shown here is derived from an EMBL/GenBank/DDBJ whole genome shotgun (WGS) entry which is preliminary data.</text>
</comment>
<evidence type="ECO:0000259" key="1">
    <source>
        <dbReference type="Pfam" id="PF13519"/>
    </source>
</evidence>
<protein>
    <submittedName>
        <fullName evidence="2">VWA domain-containing protein</fullName>
    </submittedName>
</protein>